<evidence type="ECO:0000259" key="7">
    <source>
        <dbReference type="Pfam" id="PF09335"/>
    </source>
</evidence>
<dbReference type="EMBL" id="QKZL01000010">
    <property type="protein sequence ID" value="PZX15277.1"/>
    <property type="molecule type" value="Genomic_DNA"/>
</dbReference>
<comment type="subcellular location">
    <subcellularLocation>
        <location evidence="1">Cell membrane</location>
        <topology evidence="1">Multi-pass membrane protein</topology>
    </subcellularLocation>
</comment>
<gene>
    <name evidence="8" type="ORF">LX81_02580</name>
</gene>
<dbReference type="Pfam" id="PF09335">
    <property type="entry name" value="VTT_dom"/>
    <property type="match status" value="1"/>
</dbReference>
<feature type="transmembrane region" description="Helical" evidence="6">
    <location>
        <begin position="172"/>
        <end position="190"/>
    </location>
</feature>
<feature type="domain" description="VTT" evidence="7">
    <location>
        <begin position="30"/>
        <end position="160"/>
    </location>
</feature>
<dbReference type="RefSeq" id="WP_111537707.1">
    <property type="nucleotide sequence ID" value="NZ_QKZL01000010.1"/>
</dbReference>
<feature type="transmembrane region" description="Helical" evidence="6">
    <location>
        <begin position="140"/>
        <end position="160"/>
    </location>
</feature>
<keyword evidence="2" id="KW-1003">Cell membrane</keyword>
<dbReference type="InterPro" id="IPR032816">
    <property type="entry name" value="VTT_dom"/>
</dbReference>
<dbReference type="OrthoDB" id="9813426at2"/>
<reference evidence="8 9" key="1">
    <citation type="submission" date="2018-06" db="EMBL/GenBank/DDBJ databases">
        <title>Genomic Encyclopedia of Archaeal and Bacterial Type Strains, Phase II (KMG-II): from individual species to whole genera.</title>
        <authorList>
            <person name="Goeker M."/>
        </authorList>
    </citation>
    <scope>NUCLEOTIDE SEQUENCE [LARGE SCALE GENOMIC DNA]</scope>
    <source>
        <strain evidence="8 9">DSM 22009</strain>
    </source>
</reference>
<organism evidence="8 9">
    <name type="scientific">Palleronia aestuarii</name>
    <dbReference type="NCBI Taxonomy" id="568105"/>
    <lineage>
        <taxon>Bacteria</taxon>
        <taxon>Pseudomonadati</taxon>
        <taxon>Pseudomonadota</taxon>
        <taxon>Alphaproteobacteria</taxon>
        <taxon>Rhodobacterales</taxon>
        <taxon>Roseobacteraceae</taxon>
        <taxon>Palleronia</taxon>
    </lineage>
</organism>
<accession>A0A2W7NAY3</accession>
<evidence type="ECO:0000256" key="6">
    <source>
        <dbReference type="SAM" id="Phobius"/>
    </source>
</evidence>
<evidence type="ECO:0000256" key="4">
    <source>
        <dbReference type="ARBA" id="ARBA00022989"/>
    </source>
</evidence>
<keyword evidence="4 6" id="KW-1133">Transmembrane helix</keyword>
<feature type="transmembrane region" description="Helical" evidence="6">
    <location>
        <begin position="12"/>
        <end position="30"/>
    </location>
</feature>
<dbReference type="AlphaFoldDB" id="A0A2W7NAY3"/>
<sequence>MFNWIASLVGQWGYPGIAFLMFAENVFPPIPSELIMPLAGFTAAQGAISLWGAIVAGTIGSLAGALLWFYIGRWVGTERLQRWAGRYGRLLTMTPGDVAAADRWFDRHGGKAVLIGRLVPGVRTLISVPAGISGMSLGRMLVYSAVGTALWTAFLTFAGYLLEGQYEKVSAWVNPVSDIIVAALVIGYLYRVATFGKRVRKETDAATDRRAGRSA</sequence>
<evidence type="ECO:0000313" key="9">
    <source>
        <dbReference type="Proteomes" id="UP000248916"/>
    </source>
</evidence>
<evidence type="ECO:0000256" key="1">
    <source>
        <dbReference type="ARBA" id="ARBA00004651"/>
    </source>
</evidence>
<dbReference type="Proteomes" id="UP000248916">
    <property type="component" value="Unassembled WGS sequence"/>
</dbReference>
<dbReference type="PANTHER" id="PTHR42709">
    <property type="entry name" value="ALKALINE PHOSPHATASE LIKE PROTEIN"/>
    <property type="match status" value="1"/>
</dbReference>
<dbReference type="PANTHER" id="PTHR42709:SF6">
    <property type="entry name" value="UNDECAPRENYL PHOSPHATE TRANSPORTER A"/>
    <property type="match status" value="1"/>
</dbReference>
<evidence type="ECO:0000256" key="5">
    <source>
        <dbReference type="ARBA" id="ARBA00023136"/>
    </source>
</evidence>
<keyword evidence="5 6" id="KW-0472">Membrane</keyword>
<keyword evidence="9" id="KW-1185">Reference proteome</keyword>
<evidence type="ECO:0000256" key="2">
    <source>
        <dbReference type="ARBA" id="ARBA00022475"/>
    </source>
</evidence>
<feature type="transmembrane region" description="Helical" evidence="6">
    <location>
        <begin position="50"/>
        <end position="71"/>
    </location>
</feature>
<comment type="caution">
    <text evidence="8">The sequence shown here is derived from an EMBL/GenBank/DDBJ whole genome shotgun (WGS) entry which is preliminary data.</text>
</comment>
<dbReference type="GO" id="GO:0005886">
    <property type="term" value="C:plasma membrane"/>
    <property type="evidence" value="ECO:0007669"/>
    <property type="project" value="UniProtKB-SubCell"/>
</dbReference>
<evidence type="ECO:0000256" key="3">
    <source>
        <dbReference type="ARBA" id="ARBA00022692"/>
    </source>
</evidence>
<proteinExistence type="predicted"/>
<protein>
    <submittedName>
        <fullName evidence="8">Membrane protein DedA with SNARE-associated domain</fullName>
    </submittedName>
</protein>
<evidence type="ECO:0000313" key="8">
    <source>
        <dbReference type="EMBL" id="PZX15277.1"/>
    </source>
</evidence>
<keyword evidence="3 6" id="KW-0812">Transmembrane</keyword>
<dbReference type="InterPro" id="IPR051311">
    <property type="entry name" value="DedA_domain"/>
</dbReference>
<name>A0A2W7NAY3_9RHOB</name>